<dbReference type="InterPro" id="IPR050271">
    <property type="entry name" value="UDP-glycosyltransferase"/>
</dbReference>
<dbReference type="Proteomes" id="UP000271889">
    <property type="component" value="Unassembled WGS sequence"/>
</dbReference>
<comment type="catalytic activity">
    <reaction evidence="6">
        <text>glucuronate acceptor + UDP-alpha-D-glucuronate = acceptor beta-D-glucuronoside + UDP + H(+)</text>
        <dbReference type="Rhea" id="RHEA:21032"/>
        <dbReference type="ChEBI" id="CHEBI:15378"/>
        <dbReference type="ChEBI" id="CHEBI:58052"/>
        <dbReference type="ChEBI" id="CHEBI:58223"/>
        <dbReference type="ChEBI" id="CHEBI:132367"/>
        <dbReference type="ChEBI" id="CHEBI:132368"/>
        <dbReference type="EC" id="2.4.1.17"/>
    </reaction>
</comment>
<evidence type="ECO:0000256" key="5">
    <source>
        <dbReference type="ARBA" id="ARBA00022729"/>
    </source>
</evidence>
<dbReference type="SUPFAM" id="SSF53756">
    <property type="entry name" value="UDP-Glycosyltransferase/glycogen phosphorylase"/>
    <property type="match status" value="1"/>
</dbReference>
<keyword evidence="3" id="KW-0328">Glycosyltransferase</keyword>
<evidence type="ECO:0000256" key="2">
    <source>
        <dbReference type="ARBA" id="ARBA00012544"/>
    </source>
</evidence>
<proteinExistence type="inferred from homology"/>
<dbReference type="PANTHER" id="PTHR48043">
    <property type="entry name" value="EG:EG0003.4 PROTEIN-RELATED"/>
    <property type="match status" value="1"/>
</dbReference>
<keyword evidence="8" id="KW-1185">Reference proteome</keyword>
<evidence type="ECO:0000256" key="6">
    <source>
        <dbReference type="ARBA" id="ARBA00047475"/>
    </source>
</evidence>
<evidence type="ECO:0000313" key="8">
    <source>
        <dbReference type="Proteomes" id="UP000271889"/>
    </source>
</evidence>
<sequence length="258" mass="28660">VTLQPVLAPVPTNGTKKSRLIQVEADPDVVGPVLADFQKDHDTKWTDDATNPLQFYRVIPMIQEYARVCVRTLLSDEKVLEQLKSENFDVGITELFDFSGFPVFEAIGLKNIIGAHSISSLMEGSAYAVGAPVIPSYMPASQGITDDSTSFSTRVKNIIYTYLSFHFHNSAARAAEEVMFEKLGKAATPIWDTVANMTWLLTNAEPLFEFAKPTLNKIDWNRILSLRSHTILISFGSVLRGANMPEAYKRSVMNLVKA</sequence>
<keyword evidence="4" id="KW-0808">Transferase</keyword>
<dbReference type="EC" id="2.4.1.17" evidence="2"/>
<gene>
    <name evidence="7" type="ORF">CGOC_LOCUS11144</name>
</gene>
<name>A0A3P7MY90_CYLGO</name>
<dbReference type="AlphaFoldDB" id="A0A3P7MY90"/>
<evidence type="ECO:0000256" key="1">
    <source>
        <dbReference type="ARBA" id="ARBA00009995"/>
    </source>
</evidence>
<protein>
    <recommendedName>
        <fullName evidence="2">glucuronosyltransferase</fullName>
        <ecNumber evidence="2">2.4.1.17</ecNumber>
    </recommendedName>
</protein>
<dbReference type="EMBL" id="UYRV01114678">
    <property type="protein sequence ID" value="VDN29043.1"/>
    <property type="molecule type" value="Genomic_DNA"/>
</dbReference>
<dbReference type="PANTHER" id="PTHR48043:SF150">
    <property type="entry name" value="GLUCURONOSYLTRANSFERASE"/>
    <property type="match status" value="1"/>
</dbReference>
<evidence type="ECO:0000256" key="3">
    <source>
        <dbReference type="ARBA" id="ARBA00022676"/>
    </source>
</evidence>
<keyword evidence="5" id="KW-0732">Signal</keyword>
<dbReference type="InterPro" id="IPR002213">
    <property type="entry name" value="UDP_glucos_trans"/>
</dbReference>
<dbReference type="GO" id="GO:0015020">
    <property type="term" value="F:glucuronosyltransferase activity"/>
    <property type="evidence" value="ECO:0007669"/>
    <property type="project" value="UniProtKB-EC"/>
</dbReference>
<comment type="similarity">
    <text evidence="1">Belongs to the UDP-glycosyltransferase family.</text>
</comment>
<reference evidence="7 8" key="1">
    <citation type="submission" date="2018-11" db="EMBL/GenBank/DDBJ databases">
        <authorList>
            <consortium name="Pathogen Informatics"/>
        </authorList>
    </citation>
    <scope>NUCLEOTIDE SEQUENCE [LARGE SCALE GENOMIC DNA]</scope>
</reference>
<evidence type="ECO:0000313" key="7">
    <source>
        <dbReference type="EMBL" id="VDN29043.1"/>
    </source>
</evidence>
<dbReference type="OrthoDB" id="5835829at2759"/>
<organism evidence="7 8">
    <name type="scientific">Cylicostephanus goldi</name>
    <name type="common">Nematode worm</name>
    <dbReference type="NCBI Taxonomy" id="71465"/>
    <lineage>
        <taxon>Eukaryota</taxon>
        <taxon>Metazoa</taxon>
        <taxon>Ecdysozoa</taxon>
        <taxon>Nematoda</taxon>
        <taxon>Chromadorea</taxon>
        <taxon>Rhabditida</taxon>
        <taxon>Rhabditina</taxon>
        <taxon>Rhabditomorpha</taxon>
        <taxon>Strongyloidea</taxon>
        <taxon>Strongylidae</taxon>
        <taxon>Cylicostephanus</taxon>
    </lineage>
</organism>
<dbReference type="Pfam" id="PF00201">
    <property type="entry name" value="UDPGT"/>
    <property type="match status" value="1"/>
</dbReference>
<accession>A0A3P7MY90</accession>
<feature type="non-terminal residue" evidence="7">
    <location>
        <position position="1"/>
    </location>
</feature>
<evidence type="ECO:0000256" key="4">
    <source>
        <dbReference type="ARBA" id="ARBA00022679"/>
    </source>
</evidence>